<evidence type="ECO:0000313" key="15">
    <source>
        <dbReference type="Proteomes" id="UP000184604"/>
    </source>
</evidence>
<evidence type="ECO:0000256" key="2">
    <source>
        <dbReference type="ARBA" id="ARBA00007381"/>
    </source>
</evidence>
<reference evidence="14 15" key="1">
    <citation type="submission" date="2016-12" db="EMBL/GenBank/DDBJ databases">
        <title>Complete genome sequence of Clostridium kluyveri JZZ isolated from the pit mud of a Chinese flavor liquor-making factory.</title>
        <authorList>
            <person name="Wang Y."/>
        </authorList>
    </citation>
    <scope>NUCLEOTIDE SEQUENCE [LARGE SCALE GENOMIC DNA]</scope>
    <source>
        <strain evidence="14 15">JZZ</strain>
    </source>
</reference>
<evidence type="ECO:0000256" key="4">
    <source>
        <dbReference type="ARBA" id="ARBA00017249"/>
    </source>
</evidence>
<keyword evidence="6 13" id="KW-0547">Nucleotide-binding</keyword>
<evidence type="ECO:0000313" key="14">
    <source>
        <dbReference type="EMBL" id="APM39612.1"/>
    </source>
</evidence>
<evidence type="ECO:0000256" key="3">
    <source>
        <dbReference type="ARBA" id="ARBA00014415"/>
    </source>
</evidence>
<dbReference type="InterPro" id="IPR018181">
    <property type="entry name" value="Heat_shock_70_CS"/>
</dbReference>
<evidence type="ECO:0000256" key="11">
    <source>
        <dbReference type="ARBA" id="ARBA00030945"/>
    </source>
</evidence>
<dbReference type="Gene3D" id="2.60.34.10">
    <property type="entry name" value="Substrate Binding Domain Of DNAk, Chain A, domain 1"/>
    <property type="match status" value="1"/>
</dbReference>
<dbReference type="PANTHER" id="PTHR19375">
    <property type="entry name" value="HEAT SHOCK PROTEIN 70KDA"/>
    <property type="match status" value="1"/>
</dbReference>
<comment type="similarity">
    <text evidence="2 13">Belongs to the heat shock protein 70 family.</text>
</comment>
<dbReference type="SUPFAM" id="SSF100920">
    <property type="entry name" value="Heat shock protein 70kD (HSP70), peptide-binding domain"/>
    <property type="match status" value="1"/>
</dbReference>
<proteinExistence type="inferred from homology"/>
<dbReference type="Pfam" id="PF00012">
    <property type="entry name" value="HSP70"/>
    <property type="match status" value="2"/>
</dbReference>
<keyword evidence="7 13" id="KW-0067">ATP-binding</keyword>
<evidence type="ECO:0000256" key="13">
    <source>
        <dbReference type="RuleBase" id="RU003322"/>
    </source>
</evidence>
<evidence type="ECO:0000256" key="8">
    <source>
        <dbReference type="ARBA" id="ARBA00023016"/>
    </source>
</evidence>
<dbReference type="FunFam" id="3.30.420.40:FF:000071">
    <property type="entry name" value="Molecular chaperone DnaK"/>
    <property type="match status" value="1"/>
</dbReference>
<dbReference type="GO" id="GO:0005524">
    <property type="term" value="F:ATP binding"/>
    <property type="evidence" value="ECO:0007669"/>
    <property type="project" value="UniProtKB-KW"/>
</dbReference>
<dbReference type="PRINTS" id="PR00301">
    <property type="entry name" value="HEATSHOCK70"/>
</dbReference>
<evidence type="ECO:0000256" key="1">
    <source>
        <dbReference type="ARBA" id="ARBA00002290"/>
    </source>
</evidence>
<organism evidence="14 15">
    <name type="scientific">Clostridium kluyveri</name>
    <dbReference type="NCBI Taxonomy" id="1534"/>
    <lineage>
        <taxon>Bacteria</taxon>
        <taxon>Bacillati</taxon>
        <taxon>Bacillota</taxon>
        <taxon>Clostridia</taxon>
        <taxon>Eubacteriales</taxon>
        <taxon>Clostridiaceae</taxon>
        <taxon>Clostridium</taxon>
    </lineage>
</organism>
<evidence type="ECO:0000256" key="10">
    <source>
        <dbReference type="ARBA" id="ARBA00030019"/>
    </source>
</evidence>
<dbReference type="EMBL" id="CP018335">
    <property type="protein sequence ID" value="APM39612.1"/>
    <property type="molecule type" value="Genomic_DNA"/>
</dbReference>
<gene>
    <name evidence="14" type="ORF">BS101_13120</name>
</gene>
<keyword evidence="8" id="KW-0346">Stress response</keyword>
<evidence type="ECO:0000256" key="6">
    <source>
        <dbReference type="ARBA" id="ARBA00022741"/>
    </source>
</evidence>
<dbReference type="GO" id="GO:0140662">
    <property type="term" value="F:ATP-dependent protein folding chaperone"/>
    <property type="evidence" value="ECO:0007669"/>
    <property type="project" value="InterPro"/>
</dbReference>
<dbReference type="Proteomes" id="UP000184604">
    <property type="component" value="Chromosome"/>
</dbReference>
<protein>
    <recommendedName>
        <fullName evidence="3">Chaperone protein DnaK</fullName>
    </recommendedName>
    <alternativeName>
        <fullName evidence="4">Chaperone protein dnaK</fullName>
    </alternativeName>
    <alternativeName>
        <fullName evidence="12">HSP70</fullName>
    </alternativeName>
    <alternativeName>
        <fullName evidence="11">Heat shock 70 kDa protein</fullName>
    </alternativeName>
    <alternativeName>
        <fullName evidence="10">Heat shock protein 70</fullName>
    </alternativeName>
</protein>
<dbReference type="RefSeq" id="WP_073539231.1">
    <property type="nucleotide sequence ID" value="NZ_CP018335.1"/>
</dbReference>
<sequence>MSVVVGIDLGTTNSVVSYLKRGRAEVIPIDGKNIFPSVLSIRDGEIIVGSQAKARMMLSPETSVCSTKRDMGKDITYDLGTEMFTPEDVAYYILKTIKEKAGGILGEKIDQAVITVPAYFTSEQREATKRAAERAGLNVLRLMPEPTAAALDYGIDQQRDQIIMVYDLGGGTFDISIMKVDKNEFEVLAVDGNSRLGGDDFDELICSRMYDKINDELGEDITSKKDKKYISALMKIRENAEKAKMDLSDLEEVEIIIPNLIDDYSFEMTLTRDEFNQLVEPLMEETIDKIYNVLKLANLTRDDIDRVLLVGGSTKMPIVKEKVRDSVKDPYVAPNVDEVVSRGAAIMAASLCVPETYDMAQTNNGINRTNEVNRVNEINGVNLDKKIIVKEKVVFTYGIDMLDENRKLYFRSIIKRGSTLPAKGAVLGYTSTPLQKSVVITIYRGESKSVKENQYLGELELDIVNVSEKNVPVCALFEIDENMIITFTSIEIPMTEEYRELMDSAGNDGGNMDVDLINKCLLEGKLKGKKIEIDAKAHLK</sequence>
<dbReference type="PROSITE" id="PS00297">
    <property type="entry name" value="HSP70_1"/>
    <property type="match status" value="1"/>
</dbReference>
<dbReference type="CDD" id="cd24029">
    <property type="entry name" value="ASKHA_NBD_HSP70_DnaK_HscA_HscC"/>
    <property type="match status" value="1"/>
</dbReference>
<dbReference type="InterPro" id="IPR043129">
    <property type="entry name" value="ATPase_NBD"/>
</dbReference>
<evidence type="ECO:0000256" key="9">
    <source>
        <dbReference type="ARBA" id="ARBA00023186"/>
    </source>
</evidence>
<dbReference type="InterPro" id="IPR013126">
    <property type="entry name" value="Hsp_70_fam"/>
</dbReference>
<dbReference type="SUPFAM" id="SSF53067">
    <property type="entry name" value="Actin-like ATPase domain"/>
    <property type="match status" value="2"/>
</dbReference>
<dbReference type="InterPro" id="IPR029047">
    <property type="entry name" value="HSP70_peptide-bd_sf"/>
</dbReference>
<keyword evidence="9" id="KW-0143">Chaperone</keyword>
<name>A0A1L5F9F2_CLOKL</name>
<dbReference type="FunFam" id="3.90.640.10:FF:000003">
    <property type="entry name" value="Molecular chaperone DnaK"/>
    <property type="match status" value="1"/>
</dbReference>
<keyword evidence="5" id="KW-0597">Phosphoprotein</keyword>
<comment type="function">
    <text evidence="1">Acts as a chaperone.</text>
</comment>
<dbReference type="PROSITE" id="PS01036">
    <property type="entry name" value="HSP70_3"/>
    <property type="match status" value="1"/>
</dbReference>
<accession>A0A1L5F9F2</accession>
<dbReference type="PROSITE" id="PS00329">
    <property type="entry name" value="HSP70_2"/>
    <property type="match status" value="1"/>
</dbReference>
<dbReference type="AlphaFoldDB" id="A0A1L5F9F2"/>
<dbReference type="Gene3D" id="3.90.640.10">
    <property type="entry name" value="Actin, Chain A, domain 4"/>
    <property type="match status" value="1"/>
</dbReference>
<dbReference type="Gene3D" id="3.30.420.40">
    <property type="match status" value="2"/>
</dbReference>
<evidence type="ECO:0000256" key="12">
    <source>
        <dbReference type="ARBA" id="ARBA00033103"/>
    </source>
</evidence>
<evidence type="ECO:0000256" key="5">
    <source>
        <dbReference type="ARBA" id="ARBA00022553"/>
    </source>
</evidence>
<dbReference type="OrthoDB" id="2764889at2"/>
<evidence type="ECO:0000256" key="7">
    <source>
        <dbReference type="ARBA" id="ARBA00022840"/>
    </source>
</evidence>